<dbReference type="EMBL" id="CP018223">
    <property type="protein sequence ID" value="API61401.1"/>
    <property type="molecule type" value="Genomic_DNA"/>
</dbReference>
<keyword evidence="4" id="KW-1185">Reference proteome</keyword>
<gene>
    <name evidence="3" type="ORF">BSL82_18340</name>
</gene>
<proteinExistence type="predicted"/>
<name>A0A1L4A0J3_9SPHN</name>
<dbReference type="GO" id="GO:0019748">
    <property type="term" value="P:secondary metabolic process"/>
    <property type="evidence" value="ECO:0007669"/>
    <property type="project" value="TreeGrafter"/>
</dbReference>
<dbReference type="Proteomes" id="UP000182063">
    <property type="component" value="Plasmid pHSL2"/>
</dbReference>
<dbReference type="InterPro" id="IPR006680">
    <property type="entry name" value="Amidohydro-rel"/>
</dbReference>
<reference evidence="3 4" key="1">
    <citation type="submission" date="2016-11" db="EMBL/GenBank/DDBJ databases">
        <title>Complete Genome Sequence of alachlor-degrading Sphingomonas sp. strain JJ-A5.</title>
        <authorList>
            <person name="Lee H."/>
            <person name="Ka J.-O."/>
        </authorList>
    </citation>
    <scope>NUCLEOTIDE SEQUENCE [LARGE SCALE GENOMIC DNA]</scope>
    <source>
        <strain evidence="3 4">JJ-A5</strain>
        <plasmid evidence="4">phsl2</plasmid>
    </source>
</reference>
<dbReference type="RefSeq" id="WP_072598987.1">
    <property type="nucleotide sequence ID" value="NZ_CP018223.1"/>
</dbReference>
<dbReference type="InterPro" id="IPR032465">
    <property type="entry name" value="ACMSD"/>
</dbReference>
<evidence type="ECO:0000259" key="2">
    <source>
        <dbReference type="Pfam" id="PF04909"/>
    </source>
</evidence>
<protein>
    <recommendedName>
        <fullName evidence="2">Amidohydrolase-related domain-containing protein</fullName>
    </recommendedName>
</protein>
<evidence type="ECO:0000313" key="3">
    <source>
        <dbReference type="EMBL" id="API61401.1"/>
    </source>
</evidence>
<dbReference type="GO" id="GO:0016787">
    <property type="term" value="F:hydrolase activity"/>
    <property type="evidence" value="ECO:0007669"/>
    <property type="project" value="InterPro"/>
</dbReference>
<evidence type="ECO:0000313" key="4">
    <source>
        <dbReference type="Proteomes" id="UP000182063"/>
    </source>
</evidence>
<dbReference type="KEGG" id="sphj:BSL82_18340"/>
<feature type="domain" description="Amidohydrolase-related" evidence="2">
    <location>
        <begin position="23"/>
        <end position="205"/>
    </location>
</feature>
<evidence type="ECO:0000256" key="1">
    <source>
        <dbReference type="ARBA" id="ARBA00023239"/>
    </source>
</evidence>
<accession>A0A1L4A0J3</accession>
<dbReference type="GO" id="GO:0005737">
    <property type="term" value="C:cytoplasm"/>
    <property type="evidence" value="ECO:0007669"/>
    <property type="project" value="TreeGrafter"/>
</dbReference>
<dbReference type="SUPFAM" id="SSF51556">
    <property type="entry name" value="Metallo-dependent hydrolases"/>
    <property type="match status" value="1"/>
</dbReference>
<sequence>MTVHEPNLGNRVRVCNRANYNLPIYDPLWAAIQDHDLAITYHVGTSKDPRGARGNGGAIINYVVHALAPTMEPIVNMCSSGVFERHPKLRVATIEANAGWVPWMLQSMDEGYKKHHMWVRPKMKMLPSEYYRANCFASFGEDEAALRMCDAYKLQDCLMWANDYPHHEGSWPHSAEAIERTFDSFVDEPTRAKLLGLNAARMFRFDVPAEYTARHAG</sequence>
<dbReference type="GO" id="GO:0016831">
    <property type="term" value="F:carboxy-lyase activity"/>
    <property type="evidence" value="ECO:0007669"/>
    <property type="project" value="InterPro"/>
</dbReference>
<dbReference type="Pfam" id="PF04909">
    <property type="entry name" value="Amidohydro_2"/>
    <property type="match status" value="1"/>
</dbReference>
<keyword evidence="3" id="KW-0614">Plasmid</keyword>
<dbReference type="InterPro" id="IPR032466">
    <property type="entry name" value="Metal_Hydrolase"/>
</dbReference>
<geneLocation type="plasmid" evidence="4">
    <name>phsl2</name>
</geneLocation>
<organism evidence="3 4">
    <name type="scientific">Tardibacter chloracetimidivorans</name>
    <dbReference type="NCBI Taxonomy" id="1921510"/>
    <lineage>
        <taxon>Bacteria</taxon>
        <taxon>Pseudomonadati</taxon>
        <taxon>Pseudomonadota</taxon>
        <taxon>Alphaproteobacteria</taxon>
        <taxon>Sphingomonadales</taxon>
        <taxon>Sphingomonadaceae</taxon>
        <taxon>Tardibacter</taxon>
    </lineage>
</organism>
<dbReference type="Gene3D" id="3.20.20.140">
    <property type="entry name" value="Metal-dependent hydrolases"/>
    <property type="match status" value="1"/>
</dbReference>
<dbReference type="AlphaFoldDB" id="A0A1L4A0J3"/>
<dbReference type="PANTHER" id="PTHR21240:SF28">
    <property type="entry name" value="ISO-OROTATE DECARBOXYLASE (EUROFUNG)"/>
    <property type="match status" value="1"/>
</dbReference>
<dbReference type="PANTHER" id="PTHR21240">
    <property type="entry name" value="2-AMINO-3-CARBOXYLMUCONATE-6-SEMIALDEHYDE DECARBOXYLASE"/>
    <property type="match status" value="1"/>
</dbReference>
<keyword evidence="1" id="KW-0456">Lyase</keyword>